<comment type="caution">
    <text evidence="6">The sequence shown here is derived from an EMBL/GenBank/DDBJ whole genome shotgun (WGS) entry which is preliminary data.</text>
</comment>
<proteinExistence type="predicted"/>
<keyword evidence="7" id="KW-1185">Reference proteome</keyword>
<evidence type="ECO:0000256" key="3">
    <source>
        <dbReference type="ARBA" id="ARBA00022989"/>
    </source>
</evidence>
<accession>A0AAD7ZGN4</accession>
<dbReference type="InterPro" id="IPR005828">
    <property type="entry name" value="MFS_sugar_transport-like"/>
</dbReference>
<dbReference type="GO" id="GO:0022857">
    <property type="term" value="F:transmembrane transporter activity"/>
    <property type="evidence" value="ECO:0007669"/>
    <property type="project" value="InterPro"/>
</dbReference>
<evidence type="ECO:0000313" key="6">
    <source>
        <dbReference type="EMBL" id="KAJ9580036.1"/>
    </source>
</evidence>
<evidence type="ECO:0000313" key="7">
    <source>
        <dbReference type="Proteomes" id="UP001233999"/>
    </source>
</evidence>
<feature type="transmembrane region" description="Helical" evidence="5">
    <location>
        <begin position="42"/>
        <end position="62"/>
    </location>
</feature>
<protein>
    <submittedName>
        <fullName evidence="6">Uncharacterized protein</fullName>
    </submittedName>
</protein>
<reference evidence="6" key="2">
    <citation type="submission" date="2023-05" db="EMBL/GenBank/DDBJ databases">
        <authorList>
            <person name="Fouks B."/>
        </authorList>
    </citation>
    <scope>NUCLEOTIDE SEQUENCE</scope>
    <source>
        <strain evidence="6">Stay&amp;Tobe</strain>
        <tissue evidence="6">Testes</tissue>
    </source>
</reference>
<dbReference type="Proteomes" id="UP001233999">
    <property type="component" value="Unassembled WGS sequence"/>
</dbReference>
<organism evidence="6 7">
    <name type="scientific">Diploptera punctata</name>
    <name type="common">Pacific beetle cockroach</name>
    <dbReference type="NCBI Taxonomy" id="6984"/>
    <lineage>
        <taxon>Eukaryota</taxon>
        <taxon>Metazoa</taxon>
        <taxon>Ecdysozoa</taxon>
        <taxon>Arthropoda</taxon>
        <taxon>Hexapoda</taxon>
        <taxon>Insecta</taxon>
        <taxon>Pterygota</taxon>
        <taxon>Neoptera</taxon>
        <taxon>Polyneoptera</taxon>
        <taxon>Dictyoptera</taxon>
        <taxon>Blattodea</taxon>
        <taxon>Blaberoidea</taxon>
        <taxon>Blaberidae</taxon>
        <taxon>Diplopterinae</taxon>
        <taxon>Diploptera</taxon>
    </lineage>
</organism>
<dbReference type="Gene3D" id="1.20.1250.20">
    <property type="entry name" value="MFS general substrate transporter like domains"/>
    <property type="match status" value="1"/>
</dbReference>
<evidence type="ECO:0000256" key="4">
    <source>
        <dbReference type="ARBA" id="ARBA00023136"/>
    </source>
</evidence>
<evidence type="ECO:0000256" key="5">
    <source>
        <dbReference type="SAM" id="Phobius"/>
    </source>
</evidence>
<dbReference type="AlphaFoldDB" id="A0AAD7ZGN4"/>
<dbReference type="Pfam" id="PF00083">
    <property type="entry name" value="Sugar_tr"/>
    <property type="match status" value="1"/>
</dbReference>
<reference evidence="6" key="1">
    <citation type="journal article" date="2023" name="IScience">
        <title>Live-bearing cockroach genome reveals convergent evolutionary mechanisms linked to viviparity in insects and beyond.</title>
        <authorList>
            <person name="Fouks B."/>
            <person name="Harrison M.C."/>
            <person name="Mikhailova A.A."/>
            <person name="Marchal E."/>
            <person name="English S."/>
            <person name="Carruthers M."/>
            <person name="Jennings E.C."/>
            <person name="Chiamaka E.L."/>
            <person name="Frigard R.A."/>
            <person name="Pippel M."/>
            <person name="Attardo G.M."/>
            <person name="Benoit J.B."/>
            <person name="Bornberg-Bauer E."/>
            <person name="Tobe S.S."/>
        </authorList>
    </citation>
    <scope>NUCLEOTIDE SEQUENCE</scope>
    <source>
        <strain evidence="6">Stay&amp;Tobe</strain>
    </source>
</reference>
<feature type="transmembrane region" description="Helical" evidence="5">
    <location>
        <begin position="111"/>
        <end position="132"/>
    </location>
</feature>
<keyword evidence="3 5" id="KW-1133">Transmembrane helix</keyword>
<dbReference type="GO" id="GO:0016020">
    <property type="term" value="C:membrane"/>
    <property type="evidence" value="ECO:0007669"/>
    <property type="project" value="UniProtKB-SubCell"/>
</dbReference>
<keyword evidence="4 5" id="KW-0472">Membrane</keyword>
<dbReference type="SUPFAM" id="SSF103473">
    <property type="entry name" value="MFS general substrate transporter"/>
    <property type="match status" value="1"/>
</dbReference>
<feature type="transmembrane region" description="Helical" evidence="5">
    <location>
        <begin position="180"/>
        <end position="204"/>
    </location>
</feature>
<feature type="non-terminal residue" evidence="6">
    <location>
        <position position="1"/>
    </location>
</feature>
<evidence type="ECO:0000256" key="1">
    <source>
        <dbReference type="ARBA" id="ARBA00004370"/>
    </source>
</evidence>
<sequence>ALQELSDLTRKIHLEENKSHANERNIQKPIQFLFKLFVLKPFFIMLFFNVIQAFCGLNLFTFYAVDMLSKTRRHGIQILDDYYTNILITSLRTITTFITCFVMFSVGRRKLAIASGICSFIPAFIVGFILISNNSDFIPSNTEAYVIFISIITYSIGMSFGFFILPVIMIGETQTSKIRGFACGCIYAMNDLILGGVLKIYPWLMSNLQIHGMFLLFGVSCAVCTVFVFLFLPETQGLTLLEIEENFKQSNILWITRKKANGTNKQEEKIKFLDNATNL</sequence>
<keyword evidence="2 5" id="KW-0812">Transmembrane</keyword>
<dbReference type="EMBL" id="JASPKZ010008364">
    <property type="protein sequence ID" value="KAJ9580036.1"/>
    <property type="molecule type" value="Genomic_DNA"/>
</dbReference>
<feature type="transmembrane region" description="Helical" evidence="5">
    <location>
        <begin position="210"/>
        <end position="232"/>
    </location>
</feature>
<dbReference type="PANTHER" id="PTHR48021:SF7">
    <property type="entry name" value="RH09188P"/>
    <property type="match status" value="1"/>
</dbReference>
<gene>
    <name evidence="6" type="ORF">L9F63_004329</name>
</gene>
<dbReference type="InterPro" id="IPR036259">
    <property type="entry name" value="MFS_trans_sf"/>
</dbReference>
<dbReference type="InterPro" id="IPR050549">
    <property type="entry name" value="MFS_Trehalose_Transporter"/>
</dbReference>
<dbReference type="PANTHER" id="PTHR48021">
    <property type="match status" value="1"/>
</dbReference>
<feature type="transmembrane region" description="Helical" evidence="5">
    <location>
        <begin position="82"/>
        <end position="104"/>
    </location>
</feature>
<evidence type="ECO:0000256" key="2">
    <source>
        <dbReference type="ARBA" id="ARBA00022692"/>
    </source>
</evidence>
<name>A0AAD7ZGN4_DIPPU</name>
<comment type="subcellular location">
    <subcellularLocation>
        <location evidence="1">Membrane</location>
    </subcellularLocation>
</comment>
<feature type="transmembrane region" description="Helical" evidence="5">
    <location>
        <begin position="144"/>
        <end position="168"/>
    </location>
</feature>